<reference evidence="2 3" key="1">
    <citation type="submission" date="2013-05" db="EMBL/GenBank/DDBJ databases">
        <title>Drechslerella stenobrocha genome reveals carnivorous origination and mechanical trapping mechanism of predatory fungi.</title>
        <authorList>
            <person name="Liu X."/>
            <person name="Zhang W."/>
            <person name="Liu K."/>
        </authorList>
    </citation>
    <scope>NUCLEOTIDE SEQUENCE [LARGE SCALE GENOMIC DNA]</scope>
    <source>
        <strain evidence="2 3">248</strain>
    </source>
</reference>
<evidence type="ECO:0000313" key="2">
    <source>
        <dbReference type="EMBL" id="EWC43747.1"/>
    </source>
</evidence>
<feature type="chain" id="PRO_5004893179" evidence="1">
    <location>
        <begin position="23"/>
        <end position="281"/>
    </location>
</feature>
<feature type="signal peptide" evidence="1">
    <location>
        <begin position="1"/>
        <end position="22"/>
    </location>
</feature>
<gene>
    <name evidence="2" type="ORF">DRE_07365</name>
</gene>
<protein>
    <submittedName>
        <fullName evidence="2">Uncharacterized protein</fullName>
    </submittedName>
</protein>
<dbReference type="EMBL" id="KI966453">
    <property type="protein sequence ID" value="EWC43747.1"/>
    <property type="molecule type" value="Genomic_DNA"/>
</dbReference>
<name>W7HUM0_9PEZI</name>
<sequence length="281" mass="31507">MIPTRLLPTGLLLLTFTSTVFGATLPIQRLNLEDVDRELDGLTANSTSHTGVDIFDTIINNPEIPFSDLLTGIPLDNDTDAHPLEKRAKRYNALKFKVTLTGEIGHLNLAIEWGGTGQYQPFRATSADLYIFDKLGRNARDILLVWRDPTAGRAAPGSVRWMTNTRLYSFLYPGDRTEPVRYDDTIYTKWQGFNNLLAQQTYTPGGIYNGRCVWGARYGFLLGWGDTEVARNSGMRLVWSNAASPTISGWVTLRSLGYPYDHYYYTASISGQFQLKGYAVL</sequence>
<keyword evidence="3" id="KW-1185">Reference proteome</keyword>
<keyword evidence="1" id="KW-0732">Signal</keyword>
<evidence type="ECO:0000256" key="1">
    <source>
        <dbReference type="SAM" id="SignalP"/>
    </source>
</evidence>
<organism evidence="2 3">
    <name type="scientific">Drechslerella stenobrocha 248</name>
    <dbReference type="NCBI Taxonomy" id="1043628"/>
    <lineage>
        <taxon>Eukaryota</taxon>
        <taxon>Fungi</taxon>
        <taxon>Dikarya</taxon>
        <taxon>Ascomycota</taxon>
        <taxon>Pezizomycotina</taxon>
        <taxon>Orbiliomycetes</taxon>
        <taxon>Orbiliales</taxon>
        <taxon>Orbiliaceae</taxon>
        <taxon>Drechslerella</taxon>
    </lineage>
</organism>
<dbReference type="HOGENOM" id="CLU_986857_0_0_1"/>
<dbReference type="AlphaFoldDB" id="W7HUM0"/>
<dbReference type="OrthoDB" id="5390900at2759"/>
<proteinExistence type="predicted"/>
<dbReference type="Proteomes" id="UP000024837">
    <property type="component" value="Unassembled WGS sequence"/>
</dbReference>
<evidence type="ECO:0000313" key="3">
    <source>
        <dbReference type="Proteomes" id="UP000024837"/>
    </source>
</evidence>
<accession>W7HUM0</accession>